<organism evidence="2 3">
    <name type="scientific">Vreelandella alkaliphila</name>
    <dbReference type="NCBI Taxonomy" id="272774"/>
    <lineage>
        <taxon>Bacteria</taxon>
        <taxon>Pseudomonadati</taxon>
        <taxon>Pseudomonadota</taxon>
        <taxon>Gammaproteobacteria</taxon>
        <taxon>Oceanospirillales</taxon>
        <taxon>Halomonadaceae</taxon>
        <taxon>Vreelandella</taxon>
    </lineage>
</organism>
<dbReference type="Gene3D" id="4.10.410.40">
    <property type="match status" value="1"/>
</dbReference>
<dbReference type="AlphaFoldDB" id="A0A7C9NQR0"/>
<dbReference type="RefSeq" id="WP_162218398.1">
    <property type="nucleotide sequence ID" value="NZ_JAAEHK010000009.1"/>
</dbReference>
<comment type="caution">
    <text evidence="2">The sequence shown here is derived from an EMBL/GenBank/DDBJ whole genome shotgun (WGS) entry which is preliminary data.</text>
</comment>
<evidence type="ECO:0000313" key="3">
    <source>
        <dbReference type="Proteomes" id="UP000480312"/>
    </source>
</evidence>
<dbReference type="InterPro" id="IPR032495">
    <property type="entry name" value="Phage_TTP_11"/>
</dbReference>
<evidence type="ECO:0000313" key="2">
    <source>
        <dbReference type="EMBL" id="NDL70507.1"/>
    </source>
</evidence>
<dbReference type="OrthoDB" id="6184229at2"/>
<dbReference type="Proteomes" id="UP000480312">
    <property type="component" value="Unassembled WGS sequence"/>
</dbReference>
<evidence type="ECO:0000256" key="1">
    <source>
        <dbReference type="SAM" id="MobiDB-lite"/>
    </source>
</evidence>
<gene>
    <name evidence="2" type="ORF">GPL32_08285</name>
</gene>
<protein>
    <submittedName>
        <fullName evidence="2">Phage tail protein</fullName>
    </submittedName>
</protein>
<proteinExistence type="predicted"/>
<sequence length="155" mass="16645">MARKAKFQLTKGTVVEVSAAAVATLDATVSEWLKISTTSKEISYTGGQKQEIDVTVLESEEQEMENGLRAPGELTISGNWTTDDPGQDSLRDADADADDTYRQLRVTFENGKSARMLVQVRQENWSIAPNGVASGGFNLRIMEGPAYGADAGGGE</sequence>
<reference evidence="2 3" key="1">
    <citation type="submission" date="2020-01" db="EMBL/GenBank/DDBJ databases">
        <title>Whole genome sequencing of Halomonas alkaliphila strain LS44.</title>
        <authorList>
            <person name="Kumar S."/>
            <person name="Paul D."/>
            <person name="Shouche Y."/>
            <person name="Suryavanshi M.V."/>
        </authorList>
    </citation>
    <scope>NUCLEOTIDE SEQUENCE [LARGE SCALE GENOMIC DNA]</scope>
    <source>
        <strain evidence="2 3">LS44</strain>
    </source>
</reference>
<dbReference type="EMBL" id="JAAEHK010000009">
    <property type="protein sequence ID" value="NDL70507.1"/>
    <property type="molecule type" value="Genomic_DNA"/>
</dbReference>
<dbReference type="Pfam" id="PF16460">
    <property type="entry name" value="Phage_TTP_11"/>
    <property type="match status" value="1"/>
</dbReference>
<feature type="region of interest" description="Disordered" evidence="1">
    <location>
        <begin position="61"/>
        <end position="96"/>
    </location>
</feature>
<accession>A0A7C9NQR0</accession>
<name>A0A7C9NQR0_9GAMM</name>